<accession>A0AAD4MKJ8</accession>
<feature type="coiled-coil region" evidence="1">
    <location>
        <begin position="66"/>
        <end position="142"/>
    </location>
</feature>
<gene>
    <name evidence="2" type="ORF">DdX_18255</name>
</gene>
<proteinExistence type="predicted"/>
<dbReference type="EMBL" id="JAKKPZ010000248">
    <property type="protein sequence ID" value="KAI1697830.1"/>
    <property type="molecule type" value="Genomic_DNA"/>
</dbReference>
<name>A0AAD4MKJ8_9BILA</name>
<protein>
    <submittedName>
        <fullName evidence="2">Uncharacterized protein</fullName>
    </submittedName>
</protein>
<reference evidence="2" key="1">
    <citation type="submission" date="2022-01" db="EMBL/GenBank/DDBJ databases">
        <title>Genome Sequence Resource for Two Populations of Ditylenchus destructor, the Migratory Endoparasitic Phytonematode.</title>
        <authorList>
            <person name="Zhang H."/>
            <person name="Lin R."/>
            <person name="Xie B."/>
        </authorList>
    </citation>
    <scope>NUCLEOTIDE SEQUENCE</scope>
    <source>
        <strain evidence="2">BazhouSP</strain>
    </source>
</reference>
<sequence>MSDDIIWLENSPKYDISSGSCKSNDENIAEMCKCHDVDFRQSELCSNLQKQLTDCQEEVKAYSQGCSELVNTNADLTEKIEESEKNAKSQMIKLNKCLAQLLACREWNKDLAEVNTDLKARLQISEQNVAQLRAEVNAAEERCGEKDVLLNNAILNLNAKVDKVKADLIVAYKSPNSRISFWKTDDVKIEESALDEQSKPYDPEFIPIENLENEKESPVSLKIFLFMTWRKFGR</sequence>
<organism evidence="2 3">
    <name type="scientific">Ditylenchus destructor</name>
    <dbReference type="NCBI Taxonomy" id="166010"/>
    <lineage>
        <taxon>Eukaryota</taxon>
        <taxon>Metazoa</taxon>
        <taxon>Ecdysozoa</taxon>
        <taxon>Nematoda</taxon>
        <taxon>Chromadorea</taxon>
        <taxon>Rhabditida</taxon>
        <taxon>Tylenchina</taxon>
        <taxon>Tylenchomorpha</taxon>
        <taxon>Sphaerularioidea</taxon>
        <taxon>Anguinidae</taxon>
        <taxon>Anguininae</taxon>
        <taxon>Ditylenchus</taxon>
    </lineage>
</organism>
<dbReference type="Proteomes" id="UP001201812">
    <property type="component" value="Unassembled WGS sequence"/>
</dbReference>
<keyword evidence="1" id="KW-0175">Coiled coil</keyword>
<dbReference type="AlphaFoldDB" id="A0AAD4MKJ8"/>
<evidence type="ECO:0000313" key="3">
    <source>
        <dbReference type="Proteomes" id="UP001201812"/>
    </source>
</evidence>
<evidence type="ECO:0000313" key="2">
    <source>
        <dbReference type="EMBL" id="KAI1697830.1"/>
    </source>
</evidence>
<evidence type="ECO:0000256" key="1">
    <source>
        <dbReference type="SAM" id="Coils"/>
    </source>
</evidence>
<keyword evidence="3" id="KW-1185">Reference proteome</keyword>
<comment type="caution">
    <text evidence="2">The sequence shown here is derived from an EMBL/GenBank/DDBJ whole genome shotgun (WGS) entry which is preliminary data.</text>
</comment>